<sequence length="148" mass="16883">MFTKLVLFIFFGFSPSILAQFYEDQRCRCVCPSQSTFLNKTVKGSDRKLYIAFVPPNKCTCDAVILPLVTDEIRQNAQIFCPRCDCTYESRNTTIIMVVVIMILCVLMLLSAYFIFLSILGPLAVDRKLSVHIINDEAQRPLMHDDSD</sequence>
<protein>
    <recommendedName>
        <fullName evidence="10">Transmembrane protein 9</fullName>
    </recommendedName>
</protein>
<keyword evidence="4 6" id="KW-1133">Transmembrane helix</keyword>
<dbReference type="EMBL" id="CAJOBZ010000001">
    <property type="protein sequence ID" value="CAF4748494.1"/>
    <property type="molecule type" value="Genomic_DNA"/>
</dbReference>
<comment type="subcellular location">
    <subcellularLocation>
        <location evidence="1">Membrane</location>
    </subcellularLocation>
</comment>
<dbReference type="Pfam" id="PF05434">
    <property type="entry name" value="Tmemb_9"/>
    <property type="match status" value="1"/>
</dbReference>
<name>A0A821LAY6_9NEOP</name>
<keyword evidence="3 6" id="KW-0812">Transmembrane</keyword>
<dbReference type="GO" id="GO:0005765">
    <property type="term" value="C:lysosomal membrane"/>
    <property type="evidence" value="ECO:0007669"/>
    <property type="project" value="InterPro"/>
</dbReference>
<comment type="similarity">
    <text evidence="2">Belongs to the TMEM9 family.</text>
</comment>
<evidence type="ECO:0000256" key="1">
    <source>
        <dbReference type="ARBA" id="ARBA00004370"/>
    </source>
</evidence>
<evidence type="ECO:0000256" key="4">
    <source>
        <dbReference type="ARBA" id="ARBA00022989"/>
    </source>
</evidence>
<evidence type="ECO:0000256" key="2">
    <source>
        <dbReference type="ARBA" id="ARBA00007264"/>
    </source>
</evidence>
<keyword evidence="9" id="KW-1185">Reference proteome</keyword>
<evidence type="ECO:0008006" key="10">
    <source>
        <dbReference type="Google" id="ProtNLM"/>
    </source>
</evidence>
<evidence type="ECO:0000313" key="8">
    <source>
        <dbReference type="EMBL" id="CAF4748494.1"/>
    </source>
</evidence>
<feature type="chain" id="PRO_5032269367" description="Transmembrane protein 9" evidence="7">
    <location>
        <begin position="20"/>
        <end position="148"/>
    </location>
</feature>
<evidence type="ECO:0000256" key="5">
    <source>
        <dbReference type="ARBA" id="ARBA00023136"/>
    </source>
</evidence>
<reference evidence="8" key="1">
    <citation type="submission" date="2021-02" db="EMBL/GenBank/DDBJ databases">
        <authorList>
            <person name="Steward A R."/>
        </authorList>
    </citation>
    <scope>NUCLEOTIDE SEQUENCE</scope>
</reference>
<evidence type="ECO:0000256" key="3">
    <source>
        <dbReference type="ARBA" id="ARBA00022692"/>
    </source>
</evidence>
<dbReference type="OrthoDB" id="10059035at2759"/>
<dbReference type="PANTHER" id="PTHR13064">
    <property type="entry name" value="TRANSMEMBRANE PROTEIN 9 FAMILY MEMBER"/>
    <property type="match status" value="1"/>
</dbReference>
<evidence type="ECO:0000313" key="9">
    <source>
        <dbReference type="Proteomes" id="UP000663880"/>
    </source>
</evidence>
<keyword evidence="7" id="KW-0732">Signal</keyword>
<dbReference type="PANTHER" id="PTHR13064:SF6">
    <property type="entry name" value="TRANSMEMBRANE PROTEIN 9"/>
    <property type="match status" value="1"/>
</dbReference>
<feature type="signal peptide" evidence="7">
    <location>
        <begin position="1"/>
        <end position="19"/>
    </location>
</feature>
<gene>
    <name evidence="8" type="ORF">PMACD_LOCUS518</name>
</gene>
<organism evidence="8 9">
    <name type="scientific">Pieris macdunnoughi</name>
    <dbReference type="NCBI Taxonomy" id="345717"/>
    <lineage>
        <taxon>Eukaryota</taxon>
        <taxon>Metazoa</taxon>
        <taxon>Ecdysozoa</taxon>
        <taxon>Arthropoda</taxon>
        <taxon>Hexapoda</taxon>
        <taxon>Insecta</taxon>
        <taxon>Pterygota</taxon>
        <taxon>Neoptera</taxon>
        <taxon>Endopterygota</taxon>
        <taxon>Lepidoptera</taxon>
        <taxon>Glossata</taxon>
        <taxon>Ditrysia</taxon>
        <taxon>Papilionoidea</taxon>
        <taxon>Pieridae</taxon>
        <taxon>Pierinae</taxon>
        <taxon>Pieris</taxon>
    </lineage>
</organism>
<keyword evidence="5 6" id="KW-0472">Membrane</keyword>
<accession>A0A821LAY6</accession>
<dbReference type="InterPro" id="IPR008853">
    <property type="entry name" value="TMEM9/TMEM9B"/>
</dbReference>
<dbReference type="Proteomes" id="UP000663880">
    <property type="component" value="Unassembled WGS sequence"/>
</dbReference>
<feature type="transmembrane region" description="Helical" evidence="6">
    <location>
        <begin position="95"/>
        <end position="120"/>
    </location>
</feature>
<evidence type="ECO:0000256" key="6">
    <source>
        <dbReference type="SAM" id="Phobius"/>
    </source>
</evidence>
<comment type="caution">
    <text evidence="8">The sequence shown here is derived from an EMBL/GenBank/DDBJ whole genome shotgun (WGS) entry which is preliminary data.</text>
</comment>
<proteinExistence type="inferred from homology"/>
<evidence type="ECO:0000256" key="7">
    <source>
        <dbReference type="SAM" id="SignalP"/>
    </source>
</evidence>
<dbReference type="AlphaFoldDB" id="A0A821LAY6"/>